<name>A0A553I5T3_9PEZI</name>
<feature type="compositionally biased region" description="Polar residues" evidence="1">
    <location>
        <begin position="1"/>
        <end position="15"/>
    </location>
</feature>
<sequence>MAFTKGQSNVNQTRQRVPAGPRPMPRWQIGDIAFLKWADAFSRTERTELLESRRVPTGATGHPVIILASSSDSRYYIVTTVSAYGSGDYNYNLPPWEQSVHMRKNKNAFRAFEGSARPNDRFEPLRLANNKQWPKVETSWVYIYSSYLVPATTLIHYTKSESGLRMEPTSLQDLLGHMEAKCWKFCAQKAEITAKRTPNQPIARSPQQIWRREEKGSVFKLLLLRLNPVDQIGSDAQGPITTITNTASERHKLNDATNAAETKPLTGTVAAKSTKIVARMTSQPKGPSCNGASQNRTTTLPKVDLSQAGHLTVYIP</sequence>
<evidence type="ECO:0000313" key="3">
    <source>
        <dbReference type="Proteomes" id="UP000319160"/>
    </source>
</evidence>
<evidence type="ECO:0000256" key="1">
    <source>
        <dbReference type="SAM" id="MobiDB-lite"/>
    </source>
</evidence>
<keyword evidence="3" id="KW-1185">Reference proteome</keyword>
<dbReference type="OrthoDB" id="5243557at2759"/>
<protein>
    <submittedName>
        <fullName evidence="2">Uncharacterized protein</fullName>
    </submittedName>
</protein>
<proteinExistence type="predicted"/>
<organism evidence="2 3">
    <name type="scientific">Xylaria flabelliformis</name>
    <dbReference type="NCBI Taxonomy" id="2512241"/>
    <lineage>
        <taxon>Eukaryota</taxon>
        <taxon>Fungi</taxon>
        <taxon>Dikarya</taxon>
        <taxon>Ascomycota</taxon>
        <taxon>Pezizomycotina</taxon>
        <taxon>Sordariomycetes</taxon>
        <taxon>Xylariomycetidae</taxon>
        <taxon>Xylariales</taxon>
        <taxon>Xylariaceae</taxon>
        <taxon>Xylaria</taxon>
    </lineage>
</organism>
<comment type="caution">
    <text evidence="2">The sequence shown here is derived from an EMBL/GenBank/DDBJ whole genome shotgun (WGS) entry which is preliminary data.</text>
</comment>
<feature type="region of interest" description="Disordered" evidence="1">
    <location>
        <begin position="1"/>
        <end position="24"/>
    </location>
</feature>
<gene>
    <name evidence="2" type="ORF">FHL15_003482</name>
</gene>
<dbReference type="Proteomes" id="UP000319160">
    <property type="component" value="Unassembled WGS sequence"/>
</dbReference>
<dbReference type="AlphaFoldDB" id="A0A553I5T3"/>
<accession>A0A553I5T3</accession>
<evidence type="ECO:0000313" key="2">
    <source>
        <dbReference type="EMBL" id="TRX95524.1"/>
    </source>
</evidence>
<reference evidence="3" key="1">
    <citation type="submission" date="2019-06" db="EMBL/GenBank/DDBJ databases">
        <title>Draft genome sequence of the griseofulvin-producing fungus Xylaria cubensis strain G536.</title>
        <authorList>
            <person name="Mead M.E."/>
            <person name="Raja H.A."/>
            <person name="Steenwyk J.L."/>
            <person name="Knowles S.L."/>
            <person name="Oberlies N.H."/>
            <person name="Rokas A."/>
        </authorList>
    </citation>
    <scope>NUCLEOTIDE SEQUENCE [LARGE SCALE GENOMIC DNA]</scope>
    <source>
        <strain evidence="3">G536</strain>
    </source>
</reference>
<dbReference type="EMBL" id="VFLP01000015">
    <property type="protein sequence ID" value="TRX95524.1"/>
    <property type="molecule type" value="Genomic_DNA"/>
</dbReference>